<dbReference type="GO" id="GO:0071897">
    <property type="term" value="P:DNA biosynthetic process"/>
    <property type="evidence" value="ECO:0007669"/>
    <property type="project" value="UniProtKB-KW"/>
</dbReference>
<keyword evidence="7 14" id="KW-0547">Nucleotide-binding</keyword>
<evidence type="ECO:0000256" key="7">
    <source>
        <dbReference type="ARBA" id="ARBA00022741"/>
    </source>
</evidence>
<dbReference type="InterPro" id="IPR000788">
    <property type="entry name" value="RNR_lg_C"/>
</dbReference>
<dbReference type="Proteomes" id="UP000594468">
    <property type="component" value="Chromosome"/>
</dbReference>
<dbReference type="PANTHER" id="PTHR43371">
    <property type="entry name" value="VITAMIN B12-DEPENDENT RIBONUCLEOTIDE REDUCTASE"/>
    <property type="match status" value="1"/>
</dbReference>
<dbReference type="NCBIfam" id="TIGR02504">
    <property type="entry name" value="NrdJ_Z"/>
    <property type="match status" value="1"/>
</dbReference>
<accession>A0A7S8E7P6</accession>
<dbReference type="RefSeq" id="WP_195169989.1">
    <property type="nucleotide sequence ID" value="NZ_CP062983.1"/>
</dbReference>
<evidence type="ECO:0000313" key="18">
    <source>
        <dbReference type="EMBL" id="QPC81918.1"/>
    </source>
</evidence>
<comment type="catalytic activity">
    <reaction evidence="13 14">
        <text>a 2'-deoxyribonucleoside 5'-diphosphate + [thioredoxin]-disulfide + H2O = a ribonucleoside 5'-diphosphate + [thioredoxin]-dithiol</text>
        <dbReference type="Rhea" id="RHEA:23252"/>
        <dbReference type="Rhea" id="RHEA-COMP:10698"/>
        <dbReference type="Rhea" id="RHEA-COMP:10700"/>
        <dbReference type="ChEBI" id="CHEBI:15377"/>
        <dbReference type="ChEBI" id="CHEBI:29950"/>
        <dbReference type="ChEBI" id="CHEBI:50058"/>
        <dbReference type="ChEBI" id="CHEBI:57930"/>
        <dbReference type="ChEBI" id="CHEBI:73316"/>
        <dbReference type="EC" id="1.17.4.1"/>
    </reaction>
</comment>
<evidence type="ECO:0000256" key="8">
    <source>
        <dbReference type="ARBA" id="ARBA00023002"/>
    </source>
</evidence>
<dbReference type="Pfam" id="PF00317">
    <property type="entry name" value="Ribonuc_red_lgN"/>
    <property type="match status" value="1"/>
</dbReference>
<dbReference type="Gene3D" id="3.20.70.20">
    <property type="match status" value="1"/>
</dbReference>
<evidence type="ECO:0000256" key="9">
    <source>
        <dbReference type="ARBA" id="ARBA00023116"/>
    </source>
</evidence>
<dbReference type="PRINTS" id="PR01183">
    <property type="entry name" value="RIBORDTASEM1"/>
</dbReference>
<dbReference type="KEGG" id="pmet:G4Y79_19845"/>
<dbReference type="GO" id="GO:0009263">
    <property type="term" value="P:deoxyribonucleotide biosynthetic process"/>
    <property type="evidence" value="ECO:0007669"/>
    <property type="project" value="UniProtKB-KW"/>
</dbReference>
<proteinExistence type="inferred from homology"/>
<comment type="function">
    <text evidence="12 14">Catalyzes the reduction of ribonucleotides to deoxyribonucleotides. May function to provide a pool of deoxyribonucleotide precursors for DNA repair during oxygen limitation and/or for immediate growth after restoration of oxygen.</text>
</comment>
<dbReference type="AlphaFoldDB" id="A0A7S8E7P6"/>
<protein>
    <recommendedName>
        <fullName evidence="4 14">Vitamin B12-dependent ribonucleotide reductase</fullName>
        <ecNumber evidence="3 14">1.17.4.1</ecNumber>
    </recommendedName>
</protein>
<evidence type="ECO:0000256" key="5">
    <source>
        <dbReference type="ARBA" id="ARBA00022628"/>
    </source>
</evidence>
<feature type="domain" description="TSCPD" evidence="17">
    <location>
        <begin position="674"/>
        <end position="785"/>
    </location>
</feature>
<dbReference type="EC" id="1.17.4.1" evidence="3 14"/>
<sequence length="859" mass="96295">MVQSRDTQRNALHELGYKIFLDRYAQKDMSRDTLAVGDTVIVVVNAATGQREIGTVTELLLPNVTIELRDGEVVERDIEHVDKPLETQPEQMMERVAAGIAKVEKNQKLRKTWTENFRWLLDDWKFVPGGRILTAAGTDQDLTFYNCYVIPSPQDSREGIMGTLTQMTEIMSRGGGVGINLSTLRPRHAYVKGVNGRSSGSVSWGALYSFVTGLIEQGGSRRGALMLILNDWHPDVFDFISSKREMGKITNANISVGISDKLMDAIKADEDWDLMFPDTSDPDYDELWDGDLDTWMAAGHKVIHYKTIKARELWDAIIESAWISAEPGVWFRERSNKMANSWYFNPLVSTNPCGEQPLGAWSVCNLGALNLARFYDADAHDVAWDELDKAVRYATRFLDNVIDTTPYFFDENRDMQFNERRVGLGTMGIAELMLRVGIRYGSDESVEFIDKVYKAIAVAAYETSSDLAKEKGSFPMFDAEKFLESGYMQQMPDHVRESIAEDGIRNVTLLTQAPTGTTGTMVNTSTGIEPFFSWVYYRKSRLGLHEEQVPIVAEYYEQNPDATELPDYYVTAMDLAPREHVKVQGAFQKWIDSAISKTCNVPNEYTVEQVSDLYLYMYELGCKGGTIYRDGSRDEQVLMLKGDERAEKEMDTIKKKAETKAESSEPVATPHRVYPRPEQLSGTTIKFNTPFGKSYITMNSDENDFPFETFITVGKAGSDIQADAEALGRMISLQLRTTAPHNRREMLKLIIEQLQDIGGARPVGFGPQRVLSLPDAVARALQAHYFPPEASHQLGLPMNGHSNGNGHHHAPDVAPAEIEVKSDENSVYANADMCPECGTISLIRAEGCRKCLTCGYSEC</sequence>
<evidence type="ECO:0000256" key="2">
    <source>
        <dbReference type="ARBA" id="ARBA00007405"/>
    </source>
</evidence>
<reference evidence="18 19" key="1">
    <citation type="submission" date="2020-02" db="EMBL/GenBank/DDBJ databases">
        <authorList>
            <person name="Zheng R.K."/>
            <person name="Sun C.M."/>
        </authorList>
    </citation>
    <scope>NUCLEOTIDE SEQUENCE [LARGE SCALE GENOMIC DNA]</scope>
    <source>
        <strain evidence="19">rifampicinis</strain>
    </source>
</reference>
<evidence type="ECO:0000259" key="17">
    <source>
        <dbReference type="Pfam" id="PF12637"/>
    </source>
</evidence>
<evidence type="ECO:0000256" key="13">
    <source>
        <dbReference type="ARBA" id="ARBA00047754"/>
    </source>
</evidence>
<gene>
    <name evidence="18" type="ORF">G4Y79_19845</name>
</gene>
<evidence type="ECO:0000256" key="14">
    <source>
        <dbReference type="RuleBase" id="RU364064"/>
    </source>
</evidence>
<feature type="domain" description="Ribonucleotide reductase large subunit C-terminal" evidence="16">
    <location>
        <begin position="147"/>
        <end position="628"/>
    </location>
</feature>
<keyword evidence="5 14" id="KW-0846">Cobalamin</keyword>
<evidence type="ECO:0000313" key="19">
    <source>
        <dbReference type="Proteomes" id="UP000594468"/>
    </source>
</evidence>
<evidence type="ECO:0000259" key="15">
    <source>
        <dbReference type="Pfam" id="PF00317"/>
    </source>
</evidence>
<evidence type="ECO:0000256" key="4">
    <source>
        <dbReference type="ARBA" id="ARBA00014409"/>
    </source>
</evidence>
<evidence type="ECO:0000256" key="12">
    <source>
        <dbReference type="ARBA" id="ARBA00025437"/>
    </source>
</evidence>
<keyword evidence="6 14" id="KW-0237">DNA synthesis</keyword>
<dbReference type="Pfam" id="PF02867">
    <property type="entry name" value="Ribonuc_red_lgC"/>
    <property type="match status" value="1"/>
</dbReference>
<dbReference type="Pfam" id="PF12637">
    <property type="entry name" value="TSCPD"/>
    <property type="match status" value="1"/>
</dbReference>
<dbReference type="InterPro" id="IPR024434">
    <property type="entry name" value="TSCPD_dom"/>
</dbReference>
<dbReference type="GO" id="GO:0031419">
    <property type="term" value="F:cobalamin binding"/>
    <property type="evidence" value="ECO:0007669"/>
    <property type="project" value="UniProtKB-KW"/>
</dbReference>
<dbReference type="SUPFAM" id="SSF51998">
    <property type="entry name" value="PFL-like glycyl radical enzymes"/>
    <property type="match status" value="1"/>
</dbReference>
<feature type="domain" description="Ribonucleotide reductase large subunit N-terminal" evidence="15">
    <location>
        <begin position="83"/>
        <end position="140"/>
    </location>
</feature>
<dbReference type="EMBL" id="CP062983">
    <property type="protein sequence ID" value="QPC81918.1"/>
    <property type="molecule type" value="Genomic_DNA"/>
</dbReference>
<comment type="similarity">
    <text evidence="2 14">Belongs to the ribonucleoside diphosphate reductase class-2 family.</text>
</comment>
<keyword evidence="10" id="KW-1015">Disulfide bond</keyword>
<dbReference type="InterPro" id="IPR050862">
    <property type="entry name" value="RdRp_reductase_class-2"/>
</dbReference>
<comment type="cofactor">
    <cofactor evidence="1 14">
        <name>adenosylcob(III)alamin</name>
        <dbReference type="ChEBI" id="CHEBI:18408"/>
    </cofactor>
</comment>
<evidence type="ECO:0000256" key="10">
    <source>
        <dbReference type="ARBA" id="ARBA00023157"/>
    </source>
</evidence>
<keyword evidence="9" id="KW-0215">Deoxyribonucleotide synthesis</keyword>
<keyword evidence="19" id="KW-1185">Reference proteome</keyword>
<dbReference type="InterPro" id="IPR013344">
    <property type="entry name" value="RNR_NrdJ/NrdZ"/>
</dbReference>
<dbReference type="GO" id="GO:0005524">
    <property type="term" value="F:ATP binding"/>
    <property type="evidence" value="ECO:0007669"/>
    <property type="project" value="InterPro"/>
</dbReference>
<keyword evidence="8 14" id="KW-0560">Oxidoreductase</keyword>
<evidence type="ECO:0000256" key="11">
    <source>
        <dbReference type="ARBA" id="ARBA00023285"/>
    </source>
</evidence>
<dbReference type="GO" id="GO:0004748">
    <property type="term" value="F:ribonucleoside-diphosphate reductase activity, thioredoxin disulfide as acceptor"/>
    <property type="evidence" value="ECO:0007669"/>
    <property type="project" value="UniProtKB-EC"/>
</dbReference>
<evidence type="ECO:0000259" key="16">
    <source>
        <dbReference type="Pfam" id="PF02867"/>
    </source>
</evidence>
<evidence type="ECO:0000256" key="6">
    <source>
        <dbReference type="ARBA" id="ARBA00022634"/>
    </source>
</evidence>
<evidence type="ECO:0000256" key="3">
    <source>
        <dbReference type="ARBA" id="ARBA00012274"/>
    </source>
</evidence>
<dbReference type="InterPro" id="IPR013509">
    <property type="entry name" value="RNR_lsu_N"/>
</dbReference>
<dbReference type="CDD" id="cd02888">
    <property type="entry name" value="RNR_II_dimer"/>
    <property type="match status" value="1"/>
</dbReference>
<keyword evidence="11 14" id="KW-0170">Cobalt</keyword>
<evidence type="ECO:0000256" key="1">
    <source>
        <dbReference type="ARBA" id="ARBA00001922"/>
    </source>
</evidence>
<organism evidence="18 19">
    <name type="scientific">Phototrophicus methaneseepsis</name>
    <dbReference type="NCBI Taxonomy" id="2710758"/>
    <lineage>
        <taxon>Bacteria</taxon>
        <taxon>Bacillati</taxon>
        <taxon>Chloroflexota</taxon>
        <taxon>Candidatus Thermofontia</taxon>
        <taxon>Phototrophicales</taxon>
        <taxon>Phototrophicaceae</taxon>
        <taxon>Phototrophicus</taxon>
    </lineage>
</organism>
<dbReference type="PANTHER" id="PTHR43371:SF1">
    <property type="entry name" value="RIBONUCLEOSIDE-DIPHOSPHATE REDUCTASE"/>
    <property type="match status" value="1"/>
</dbReference>
<name>A0A7S8E7P6_9CHLR</name>